<dbReference type="STRING" id="74649.A0A2P6P6Y8"/>
<proteinExistence type="predicted"/>
<dbReference type="OMA" id="LIMHEYV"/>
<feature type="domain" description="F-box" evidence="1">
    <location>
        <begin position="3"/>
        <end position="31"/>
    </location>
</feature>
<dbReference type="AlphaFoldDB" id="A0A2P6P6Y8"/>
<name>A0A2P6P6Y8_ROSCH</name>
<accession>A0A2P6P6Y8</accession>
<keyword evidence="4" id="KW-1185">Reference proteome</keyword>
<reference evidence="3 4" key="1">
    <citation type="journal article" date="2018" name="Nat. Genet.">
        <title>The Rosa genome provides new insights in the design of modern roses.</title>
        <authorList>
            <person name="Bendahmane M."/>
        </authorList>
    </citation>
    <scope>NUCLEOTIDE SEQUENCE [LARGE SCALE GENOMIC DNA]</scope>
    <source>
        <strain evidence="4">cv. Old Blush</strain>
    </source>
</reference>
<protein>
    <submittedName>
        <fullName evidence="3">Putative F-box domain-containing protein</fullName>
    </submittedName>
</protein>
<dbReference type="EMBL" id="PDCK01000045">
    <property type="protein sequence ID" value="PRQ17695.1"/>
    <property type="molecule type" value="Genomic_DNA"/>
</dbReference>
<dbReference type="PANTHER" id="PTHR44259:SF114">
    <property type="entry name" value="OS06G0707300 PROTEIN"/>
    <property type="match status" value="1"/>
</dbReference>
<dbReference type="InterPro" id="IPR050942">
    <property type="entry name" value="F-box_BR-signaling"/>
</dbReference>
<dbReference type="InterPro" id="IPR005174">
    <property type="entry name" value="KIB1-4_b-propeller"/>
</dbReference>
<evidence type="ECO:0000259" key="2">
    <source>
        <dbReference type="Pfam" id="PF03478"/>
    </source>
</evidence>
<comment type="caution">
    <text evidence="3">The sequence shown here is derived from an EMBL/GenBank/DDBJ whole genome shotgun (WGS) entry which is preliminary data.</text>
</comment>
<evidence type="ECO:0000313" key="3">
    <source>
        <dbReference type="EMBL" id="PRQ17695.1"/>
    </source>
</evidence>
<dbReference type="Gramene" id="PRQ17695">
    <property type="protein sequence ID" value="PRQ17695"/>
    <property type="gene ID" value="RchiOBHm_Chr7g0197821"/>
</dbReference>
<feature type="domain" description="KIB1-4 beta-propeller" evidence="2">
    <location>
        <begin position="65"/>
        <end position="307"/>
    </location>
</feature>
<dbReference type="PANTHER" id="PTHR44259">
    <property type="entry name" value="OS07G0183000 PROTEIN-RELATED"/>
    <property type="match status" value="1"/>
</dbReference>
<dbReference type="SUPFAM" id="SSF81383">
    <property type="entry name" value="F-box domain"/>
    <property type="match status" value="1"/>
</dbReference>
<dbReference type="Proteomes" id="UP000238479">
    <property type="component" value="Chromosome 7"/>
</dbReference>
<dbReference type="InterPro" id="IPR001810">
    <property type="entry name" value="F-box_dom"/>
</dbReference>
<evidence type="ECO:0000259" key="1">
    <source>
        <dbReference type="Pfam" id="PF00646"/>
    </source>
</evidence>
<gene>
    <name evidence="3" type="ORF">RchiOBHm_Chr7g0197821</name>
</gene>
<dbReference type="Pfam" id="PF03478">
    <property type="entry name" value="Beta-prop_KIB1-4"/>
    <property type="match status" value="1"/>
</dbReference>
<sequence length="339" mass="38631">MGLVLQRLPRPDYIQCRDVCPTWRDIIDSSSVAPHHLLPWLLLDSKHLFFIKDGCLVSDHRKISTLVKPRCVGSIEGWLIMHEYVKKSRYFLNPITGARVILPSSKCIEKEKVVASSVPTRGEHCYVVSLNLLSGRLAFCRPTDQSWTPIEAFEPETENALDFRDVEIVEGKLYAATSSALEFLMVFDINLNGGVPSYTAERVVMHYPSDGGIKLDYKMYFRTWYLVTEGFQVLKLEHCDSDGGARWEEIVDLGSRILFVSMLNNKCISCERGLGGTNDKALERNCIYFAFDWHSTETSPIVDFGVFSLTKRSVKPLSCPINHLSRELNQIVWFTPNPW</sequence>
<organism evidence="3 4">
    <name type="scientific">Rosa chinensis</name>
    <name type="common">China rose</name>
    <dbReference type="NCBI Taxonomy" id="74649"/>
    <lineage>
        <taxon>Eukaryota</taxon>
        <taxon>Viridiplantae</taxon>
        <taxon>Streptophyta</taxon>
        <taxon>Embryophyta</taxon>
        <taxon>Tracheophyta</taxon>
        <taxon>Spermatophyta</taxon>
        <taxon>Magnoliopsida</taxon>
        <taxon>eudicotyledons</taxon>
        <taxon>Gunneridae</taxon>
        <taxon>Pentapetalae</taxon>
        <taxon>rosids</taxon>
        <taxon>fabids</taxon>
        <taxon>Rosales</taxon>
        <taxon>Rosaceae</taxon>
        <taxon>Rosoideae</taxon>
        <taxon>Rosoideae incertae sedis</taxon>
        <taxon>Rosa</taxon>
    </lineage>
</organism>
<dbReference type="InterPro" id="IPR036047">
    <property type="entry name" value="F-box-like_dom_sf"/>
</dbReference>
<evidence type="ECO:0000313" key="4">
    <source>
        <dbReference type="Proteomes" id="UP000238479"/>
    </source>
</evidence>
<dbReference type="Pfam" id="PF00646">
    <property type="entry name" value="F-box"/>
    <property type="match status" value="1"/>
</dbReference>